<evidence type="ECO:0000256" key="6">
    <source>
        <dbReference type="ARBA" id="ARBA00022989"/>
    </source>
</evidence>
<keyword evidence="2 8" id="KW-0328">Glycosyltransferase</keyword>
<evidence type="ECO:0000313" key="10">
    <source>
        <dbReference type="Proteomes" id="UP001458880"/>
    </source>
</evidence>
<feature type="transmembrane region" description="Helical" evidence="8">
    <location>
        <begin position="7"/>
        <end position="27"/>
    </location>
</feature>
<comment type="subcellular location">
    <subcellularLocation>
        <location evidence="1 8">Endoplasmic reticulum membrane</location>
        <topology evidence="1 8">Multi-pass membrane protein</topology>
    </subcellularLocation>
</comment>
<dbReference type="EMBL" id="JASPKY010000269">
    <property type="protein sequence ID" value="KAK9712067.1"/>
    <property type="molecule type" value="Genomic_DNA"/>
</dbReference>
<dbReference type="Pfam" id="PF03901">
    <property type="entry name" value="Glyco_transf_22"/>
    <property type="match status" value="1"/>
</dbReference>
<evidence type="ECO:0000256" key="2">
    <source>
        <dbReference type="ARBA" id="ARBA00022676"/>
    </source>
</evidence>
<feature type="transmembrane region" description="Helical" evidence="8">
    <location>
        <begin position="283"/>
        <end position="300"/>
    </location>
</feature>
<feature type="transmembrane region" description="Helical" evidence="8">
    <location>
        <begin position="246"/>
        <end position="271"/>
    </location>
</feature>
<evidence type="ECO:0000313" key="9">
    <source>
        <dbReference type="EMBL" id="KAK9712067.1"/>
    </source>
</evidence>
<feature type="transmembrane region" description="Helical" evidence="8">
    <location>
        <begin position="332"/>
        <end position="352"/>
    </location>
</feature>
<evidence type="ECO:0000256" key="7">
    <source>
        <dbReference type="ARBA" id="ARBA00023136"/>
    </source>
</evidence>
<sequence>MENWQALLIFFIVRIASVFLVQTWYVADEYWQSLEVAHKFVFDYGDLTWEWKLGIRSYIYPFLILCLYKILHFIKLDYVNLLIFLPRIMQALLSTYADYSFFKWSGHKKWSVFIIASSFFWFYTGSRTLVNSVETALTMIALSYYPWPDKQNDDINKFIWTLGIACAIRPTAAIPWLPLCFYHTKTSKESLFRLLVSRYLPIGITIFVTTIMIDSYLHGSFLVSSYEFLKLNLVQDIGAIYGSHPWHWYLSNGIPTILGVNFVPFMLAAYYTLKNRFILPNELVLLSSMVFTTAIYSYLSHKEFRFILPILPMALHIISNYLSRWSAKVDIIYVWIVAGVILIGNLVPAYYISYVHQRGSLDVMTDVHGIANRHPKNTSFLFLMPCHSTPLYSHIHESCLPIWLRGHYPPTGKLPSHIIIFDVLQAFITDILSRYRPIKHIFHTNIITDARVGQNIIIYELVKMNNTIIVEPSTV</sequence>
<evidence type="ECO:0000256" key="4">
    <source>
        <dbReference type="ARBA" id="ARBA00022692"/>
    </source>
</evidence>
<keyword evidence="3" id="KW-0808">Transferase</keyword>
<evidence type="ECO:0000256" key="5">
    <source>
        <dbReference type="ARBA" id="ARBA00022824"/>
    </source>
</evidence>
<dbReference type="AlphaFoldDB" id="A0AAW1K257"/>
<dbReference type="Proteomes" id="UP001458880">
    <property type="component" value="Unassembled WGS sequence"/>
</dbReference>
<evidence type="ECO:0000256" key="1">
    <source>
        <dbReference type="ARBA" id="ARBA00004477"/>
    </source>
</evidence>
<reference evidence="9 10" key="1">
    <citation type="journal article" date="2024" name="BMC Genomics">
        <title>De novo assembly and annotation of Popillia japonica's genome with initial clues to its potential as an invasive pest.</title>
        <authorList>
            <person name="Cucini C."/>
            <person name="Boschi S."/>
            <person name="Funari R."/>
            <person name="Cardaioli E."/>
            <person name="Iannotti N."/>
            <person name="Marturano G."/>
            <person name="Paoli F."/>
            <person name="Bruttini M."/>
            <person name="Carapelli A."/>
            <person name="Frati F."/>
            <person name="Nardi F."/>
        </authorList>
    </citation>
    <scope>NUCLEOTIDE SEQUENCE [LARGE SCALE GENOMIC DNA]</scope>
    <source>
        <strain evidence="9">DMR45628</strain>
    </source>
</reference>
<keyword evidence="4 8" id="KW-0812">Transmembrane</keyword>
<feature type="transmembrane region" description="Helical" evidence="8">
    <location>
        <begin position="78"/>
        <end position="97"/>
    </location>
</feature>
<dbReference type="InterPro" id="IPR005599">
    <property type="entry name" value="GPI_mannosylTrfase"/>
</dbReference>
<keyword evidence="10" id="KW-1185">Reference proteome</keyword>
<dbReference type="PANTHER" id="PTHR22760:SF4">
    <property type="entry name" value="GPI MANNOSYLTRANSFERASE 3"/>
    <property type="match status" value="1"/>
</dbReference>
<proteinExistence type="inferred from homology"/>
<comment type="caution">
    <text evidence="9">The sequence shown here is derived from an EMBL/GenBank/DDBJ whole genome shotgun (WGS) entry which is preliminary data.</text>
</comment>
<dbReference type="GO" id="GO:0000026">
    <property type="term" value="F:alpha-1,2-mannosyltransferase activity"/>
    <property type="evidence" value="ECO:0007669"/>
    <property type="project" value="TreeGrafter"/>
</dbReference>
<dbReference type="GO" id="GO:0006506">
    <property type="term" value="P:GPI anchor biosynthetic process"/>
    <property type="evidence" value="ECO:0007669"/>
    <property type="project" value="TreeGrafter"/>
</dbReference>
<keyword evidence="6 8" id="KW-1133">Transmembrane helix</keyword>
<comment type="similarity">
    <text evidence="8">Belongs to the glycosyltransferase 22 family.</text>
</comment>
<dbReference type="PANTHER" id="PTHR22760">
    <property type="entry name" value="GLYCOSYLTRANSFERASE"/>
    <property type="match status" value="1"/>
</dbReference>
<feature type="transmembrane region" description="Helical" evidence="8">
    <location>
        <begin position="202"/>
        <end position="226"/>
    </location>
</feature>
<name>A0AAW1K257_POPJA</name>
<keyword evidence="5 8" id="KW-0256">Endoplasmic reticulum</keyword>
<feature type="transmembrane region" description="Helical" evidence="8">
    <location>
        <begin position="53"/>
        <end position="71"/>
    </location>
</feature>
<dbReference type="GO" id="GO:0005789">
    <property type="term" value="C:endoplasmic reticulum membrane"/>
    <property type="evidence" value="ECO:0007669"/>
    <property type="project" value="UniProtKB-SubCell"/>
</dbReference>
<organism evidence="9 10">
    <name type="scientific">Popillia japonica</name>
    <name type="common">Japanese beetle</name>
    <dbReference type="NCBI Taxonomy" id="7064"/>
    <lineage>
        <taxon>Eukaryota</taxon>
        <taxon>Metazoa</taxon>
        <taxon>Ecdysozoa</taxon>
        <taxon>Arthropoda</taxon>
        <taxon>Hexapoda</taxon>
        <taxon>Insecta</taxon>
        <taxon>Pterygota</taxon>
        <taxon>Neoptera</taxon>
        <taxon>Endopterygota</taxon>
        <taxon>Coleoptera</taxon>
        <taxon>Polyphaga</taxon>
        <taxon>Scarabaeiformia</taxon>
        <taxon>Scarabaeidae</taxon>
        <taxon>Rutelinae</taxon>
        <taxon>Popillia</taxon>
    </lineage>
</organism>
<evidence type="ECO:0000256" key="8">
    <source>
        <dbReference type="RuleBase" id="RU363075"/>
    </source>
</evidence>
<dbReference type="EC" id="2.4.1.-" evidence="8"/>
<evidence type="ECO:0000256" key="3">
    <source>
        <dbReference type="ARBA" id="ARBA00022679"/>
    </source>
</evidence>
<accession>A0AAW1K257</accession>
<protein>
    <recommendedName>
        <fullName evidence="8">Mannosyltransferase</fullName>
        <ecNumber evidence="8">2.4.1.-</ecNumber>
    </recommendedName>
</protein>
<gene>
    <name evidence="9" type="ORF">QE152_g25131</name>
</gene>
<feature type="transmembrane region" description="Helical" evidence="8">
    <location>
        <begin position="159"/>
        <end position="181"/>
    </location>
</feature>
<keyword evidence="7 8" id="KW-0472">Membrane</keyword>